<dbReference type="GO" id="GO:0006511">
    <property type="term" value="P:ubiquitin-dependent protein catabolic process"/>
    <property type="evidence" value="ECO:0007669"/>
    <property type="project" value="TreeGrafter"/>
</dbReference>
<reference evidence="10" key="2">
    <citation type="submission" date="2018-05" db="EMBL/GenBank/DDBJ databases">
        <title>OgluRS3 (Oryza glumaepatula Reference Sequence Version 3).</title>
        <authorList>
            <person name="Zhang J."/>
            <person name="Kudrna D."/>
            <person name="Lee S."/>
            <person name="Talag J."/>
            <person name="Welchert J."/>
            <person name="Wing R.A."/>
        </authorList>
    </citation>
    <scope>NUCLEOTIDE SEQUENCE [LARGE SCALE GENOMIC DNA]</scope>
</reference>
<dbReference type="FunFam" id="3.30.2160.10:FF:000023">
    <property type="entry name" value="Os09g0484300 protein"/>
    <property type="match status" value="1"/>
</dbReference>
<name>A0A0E0B4K5_9ORYZ</name>
<dbReference type="GO" id="GO:0000209">
    <property type="term" value="P:protein polyubiquitination"/>
    <property type="evidence" value="ECO:0007669"/>
    <property type="project" value="TreeGrafter"/>
</dbReference>
<dbReference type="Pfam" id="PF00632">
    <property type="entry name" value="HECT"/>
    <property type="match status" value="1"/>
</dbReference>
<dbReference type="AlphaFoldDB" id="A0A0E0B4K5"/>
<dbReference type="PROSITE" id="PS50053">
    <property type="entry name" value="UBIQUITIN_2"/>
    <property type="match status" value="1"/>
</dbReference>
<dbReference type="FunFam" id="3.10.20.90:FF:000312">
    <property type="entry name" value="E3 ubiquitin-protein ligase UPL5"/>
    <property type="match status" value="1"/>
</dbReference>
<proteinExistence type="predicted"/>
<dbReference type="InterPro" id="IPR050409">
    <property type="entry name" value="E3_ubiq-protein_ligase"/>
</dbReference>
<dbReference type="EnsemblPlants" id="OGLUM09G15110.1">
    <property type="protein sequence ID" value="OGLUM09G15110.1"/>
    <property type="gene ID" value="OGLUM09G15110"/>
</dbReference>
<dbReference type="SUPFAM" id="SSF56204">
    <property type="entry name" value="Hect, E3 ligase catalytic domain"/>
    <property type="match status" value="1"/>
</dbReference>
<evidence type="ECO:0000259" key="8">
    <source>
        <dbReference type="PROSITE" id="PS50053"/>
    </source>
</evidence>
<sequence>MSDADGFGCEHRRPSKRRRDGPDHALLPVSREVLMGHPDDPAAAAAAAVGAESSSASSYLGVVAAAASASASAVGGFSCGAHFFVRATDSRTVSMHAAWGDTVGAVLAHLADRGYGRDLRLVYAGRQLAPETALADLRLPPDSTLHLLSRLRSTPYPDAWQLASYIASTAAAAKSDPAHTSSAANINELVKEFILCAHRANMRQRHDRDSPLFDAQPTGDHAAQYLEIFRQAGAPFALVRLYAANPSSASHHHAENAIKCFLTMDPSALPPDVLPVMAPVLLEFCGLLSFSVGKRDELYISSRSMLATVLSLPSGLPPCIKSPSKLIEQVLPFAEEIVGVVMDELASLDMTVSSKNLEDLSNFFKVLRQQALRWVPNGGPLPKNLYNSERGHNDTWVWKLHEMSMNLLNRVDECLKRLEMDLSLSSENRGVNISQSRWVARSHMLVMLTQLDFISMIYEDLAHNLRLVLLAHRDPLNALVRCSKRNEHLHWLVKHKDLLCFESRRNLVLMMLPEGKDEYGELHEMLIDRQHLLDESFEYIIQARPSELRSGLFMEFKNEEATGPGVLREWFCMVCQALFSPQQVLFSPCPSDRQRFFLNGTSAVDPLHLKYFIFSGRIIGLALMHRVQVGITLDRTLFLHLAGRSIKLEDISAADPVMYASCKRILEMDAAVVDGLELTFSRDVHELGSRRTIELCSGGKDLHVNIRNRELYIDLLIKSTFVDSISVQLTHFVRGFSDILVDPELQKVFFEFLDLEDFDGMLGGSNKTINLEDWKLHTQYNGYKEKDRQIIWFWKAVESLSIEQQRQLLFFWTSVKYLPSDGFGGLASKLYIYKVSESADRLPSSHTCFYRLCLPAYPSLKVTRNQLQKITQEHASIFHILSGEVWWEHLHRAMLTSSGSQLRLKPCHKVPAGSRNFLGISQKPVSQQLTSDMDHTLPEHMDSNDVFGI</sequence>
<dbReference type="PANTHER" id="PTHR11254:SF424">
    <property type="entry name" value="E3 UBIQUITIN-PROTEIN LIGASE UPL5"/>
    <property type="match status" value="1"/>
</dbReference>
<reference evidence="10" key="1">
    <citation type="submission" date="2015-04" db="UniProtKB">
        <authorList>
            <consortium name="EnsemblPlants"/>
        </authorList>
    </citation>
    <scope>IDENTIFICATION</scope>
</reference>
<comment type="catalytic activity">
    <reaction evidence="1">
        <text>S-ubiquitinyl-[E2 ubiquitin-conjugating enzyme]-L-cysteine + [acceptor protein]-L-lysine = [E2 ubiquitin-conjugating enzyme]-L-cysteine + N(6)-ubiquitinyl-[acceptor protein]-L-lysine.</text>
        <dbReference type="EC" id="2.3.2.26"/>
    </reaction>
</comment>
<dbReference type="InterPro" id="IPR035983">
    <property type="entry name" value="Hect_E3_ubiquitin_ligase"/>
</dbReference>
<evidence type="ECO:0000313" key="11">
    <source>
        <dbReference type="Proteomes" id="UP000026961"/>
    </source>
</evidence>
<dbReference type="HOGENOM" id="CLU_002173_8_1_1"/>
<dbReference type="InterPro" id="IPR029071">
    <property type="entry name" value="Ubiquitin-like_domsf"/>
</dbReference>
<dbReference type="FunFam" id="3.30.2410.10:FF:000020">
    <property type="entry name" value="E3 ubiquitin-protein ligase UPL5"/>
    <property type="match status" value="1"/>
</dbReference>
<protein>
    <recommendedName>
        <fullName evidence="3">HECT-type E3 ubiquitin transferase</fullName>
        <ecNumber evidence="3">2.3.2.26</ecNumber>
    </recommendedName>
</protein>
<keyword evidence="4" id="KW-0808">Transferase</keyword>
<dbReference type="Gramene" id="OGLUM09G15110.1">
    <property type="protein sequence ID" value="OGLUM09G15110.1"/>
    <property type="gene ID" value="OGLUM09G15110"/>
</dbReference>
<evidence type="ECO:0000256" key="2">
    <source>
        <dbReference type="ARBA" id="ARBA00004906"/>
    </source>
</evidence>
<dbReference type="GO" id="GO:0005737">
    <property type="term" value="C:cytoplasm"/>
    <property type="evidence" value="ECO:0007669"/>
    <property type="project" value="TreeGrafter"/>
</dbReference>
<dbReference type="SMART" id="SM00119">
    <property type="entry name" value="HECTc"/>
    <property type="match status" value="1"/>
</dbReference>
<dbReference type="EC" id="2.3.2.26" evidence="3"/>
<feature type="domain" description="HECT" evidence="9">
    <location>
        <begin position="544"/>
        <end position="881"/>
    </location>
</feature>
<evidence type="ECO:0000256" key="7">
    <source>
        <dbReference type="SAM" id="MobiDB-lite"/>
    </source>
</evidence>
<evidence type="ECO:0000256" key="6">
    <source>
        <dbReference type="PROSITE-ProRule" id="PRU00104"/>
    </source>
</evidence>
<keyword evidence="11" id="KW-1185">Reference proteome</keyword>
<dbReference type="InterPro" id="IPR000626">
    <property type="entry name" value="Ubiquitin-like_dom"/>
</dbReference>
<feature type="region of interest" description="Disordered" evidence="7">
    <location>
        <begin position="1"/>
        <end position="24"/>
    </location>
</feature>
<dbReference type="Gene3D" id="3.90.1750.10">
    <property type="entry name" value="Hect, E3 ligase catalytic domains"/>
    <property type="match status" value="1"/>
</dbReference>
<evidence type="ECO:0000256" key="1">
    <source>
        <dbReference type="ARBA" id="ARBA00000885"/>
    </source>
</evidence>
<evidence type="ECO:0000256" key="4">
    <source>
        <dbReference type="ARBA" id="ARBA00022679"/>
    </source>
</evidence>
<dbReference type="Gene3D" id="3.10.20.90">
    <property type="entry name" value="Phosphatidylinositol 3-kinase Catalytic Subunit, Chain A, domain 1"/>
    <property type="match status" value="1"/>
</dbReference>
<dbReference type="Gene3D" id="3.30.2160.10">
    <property type="entry name" value="Hect, E3 ligase catalytic domain"/>
    <property type="match status" value="1"/>
</dbReference>
<dbReference type="PROSITE" id="PS50237">
    <property type="entry name" value="HECT"/>
    <property type="match status" value="1"/>
</dbReference>
<keyword evidence="5 6" id="KW-0833">Ubl conjugation pathway</keyword>
<dbReference type="GO" id="GO:0061630">
    <property type="term" value="F:ubiquitin protein ligase activity"/>
    <property type="evidence" value="ECO:0007669"/>
    <property type="project" value="UniProtKB-EC"/>
</dbReference>
<dbReference type="CDD" id="cd00078">
    <property type="entry name" value="HECTc"/>
    <property type="match status" value="1"/>
</dbReference>
<dbReference type="SUPFAM" id="SSF54236">
    <property type="entry name" value="Ubiquitin-like"/>
    <property type="match status" value="1"/>
</dbReference>
<evidence type="ECO:0000256" key="5">
    <source>
        <dbReference type="ARBA" id="ARBA00022786"/>
    </source>
</evidence>
<dbReference type="PANTHER" id="PTHR11254">
    <property type="entry name" value="HECT DOMAIN UBIQUITIN-PROTEIN LIGASE"/>
    <property type="match status" value="1"/>
</dbReference>
<dbReference type="Proteomes" id="UP000026961">
    <property type="component" value="Chromosome 9"/>
</dbReference>
<evidence type="ECO:0000256" key="3">
    <source>
        <dbReference type="ARBA" id="ARBA00012485"/>
    </source>
</evidence>
<evidence type="ECO:0000313" key="10">
    <source>
        <dbReference type="EnsemblPlants" id="OGLUM09G15110.1"/>
    </source>
</evidence>
<feature type="active site" description="Glycyl thioester intermediate" evidence="6">
    <location>
        <position position="848"/>
    </location>
</feature>
<comment type="pathway">
    <text evidence="2">Protein modification; protein ubiquitination.</text>
</comment>
<dbReference type="Gene3D" id="3.30.2410.10">
    <property type="entry name" value="Hect, E3 ligase catalytic domain"/>
    <property type="match status" value="1"/>
</dbReference>
<evidence type="ECO:0000259" key="9">
    <source>
        <dbReference type="PROSITE" id="PS50237"/>
    </source>
</evidence>
<organism evidence="10">
    <name type="scientific">Oryza glumipatula</name>
    <dbReference type="NCBI Taxonomy" id="40148"/>
    <lineage>
        <taxon>Eukaryota</taxon>
        <taxon>Viridiplantae</taxon>
        <taxon>Streptophyta</taxon>
        <taxon>Embryophyta</taxon>
        <taxon>Tracheophyta</taxon>
        <taxon>Spermatophyta</taxon>
        <taxon>Magnoliopsida</taxon>
        <taxon>Liliopsida</taxon>
        <taxon>Poales</taxon>
        <taxon>Poaceae</taxon>
        <taxon>BOP clade</taxon>
        <taxon>Oryzoideae</taxon>
        <taxon>Oryzeae</taxon>
        <taxon>Oryzinae</taxon>
        <taxon>Oryza</taxon>
    </lineage>
</organism>
<dbReference type="InterPro" id="IPR000569">
    <property type="entry name" value="HECT_dom"/>
</dbReference>
<dbReference type="STRING" id="40148.A0A0E0B4K5"/>
<feature type="domain" description="Ubiquitin-like" evidence="8">
    <location>
        <begin position="81"/>
        <end position="154"/>
    </location>
</feature>
<dbReference type="eggNOG" id="KOG0940">
    <property type="taxonomic scope" value="Eukaryota"/>
</dbReference>
<accession>A0A0E0B4K5</accession>